<gene>
    <name evidence="3" type="ORF">BPLFYP29_01624</name>
</gene>
<feature type="region of interest" description="Disordered" evidence="1">
    <location>
        <begin position="252"/>
        <end position="276"/>
    </location>
</feature>
<dbReference type="AlphaFoldDB" id="A0AAX3IYD0"/>
<dbReference type="Pfam" id="PF02534">
    <property type="entry name" value="T4SS-DNA_transf"/>
    <property type="match status" value="1"/>
</dbReference>
<dbReference type="InterPro" id="IPR003688">
    <property type="entry name" value="TraG/VirD4"/>
</dbReference>
<keyword evidence="2" id="KW-0472">Membrane</keyword>
<reference evidence="3 4" key="1">
    <citation type="submission" date="2019-07" db="EMBL/GenBank/DDBJ databases">
        <authorList>
            <person name="Chang H.-W."/>
            <person name="Raman A."/>
            <person name="Venkatesh S."/>
            <person name="Gehrig J."/>
        </authorList>
    </citation>
    <scope>NUCLEOTIDE SEQUENCE [LARGE SCALE GENOMIC DNA]</scope>
    <source>
        <strain evidence="3">Bifidobacterium_pseudocatenulatum_LFYP_29</strain>
    </source>
</reference>
<dbReference type="GO" id="GO:0016020">
    <property type="term" value="C:membrane"/>
    <property type="evidence" value="ECO:0007669"/>
    <property type="project" value="InterPro"/>
</dbReference>
<keyword evidence="2" id="KW-0812">Transmembrane</keyword>
<organism evidence="3 4">
    <name type="scientific">Bifidobacterium pseudocatenulatum</name>
    <dbReference type="NCBI Taxonomy" id="28026"/>
    <lineage>
        <taxon>Bacteria</taxon>
        <taxon>Bacillati</taxon>
        <taxon>Actinomycetota</taxon>
        <taxon>Actinomycetes</taxon>
        <taxon>Bifidobacteriales</taxon>
        <taxon>Bifidobacteriaceae</taxon>
        <taxon>Bifidobacterium</taxon>
    </lineage>
</organism>
<sequence length="353" mass="37947">MGVSPNQGSSLSNAAFWIRLLLPLSSDPKGELYAKTSGKLKKMGYTVKQLDLVDLTSETKFNPMRYIDPDKPDVAIMRLVTNIMDNTNGSTPKEHQTDDFWTKSERSLLTALTAFVYYLPDDILKDCLNIDAGQTLKQDGQEQADRDDPKQALKMDADNIGITFIITNTSKTDPATGDGAWYKASDLNLADSTIVGDAHVDMDSLTYPDNWDTLVLKPGESVSVTGTLKGVKEGDTHTDRAIVTGTPLVECAPSNGDPFNDKTDGGEDTDPEYSTGDVTEIDGKQLCADTQTTSNTDDWNGYRAKPLASTGTAVLGLAGGALAVLLAGGSLLVFRKRHYAQGSGRHTAVNAGK</sequence>
<feature type="transmembrane region" description="Helical" evidence="2">
    <location>
        <begin position="313"/>
        <end position="334"/>
    </location>
</feature>
<comment type="caution">
    <text evidence="3">The sequence shown here is derived from an EMBL/GenBank/DDBJ whole genome shotgun (WGS) entry which is preliminary data.</text>
</comment>
<dbReference type="Proteomes" id="UP000331308">
    <property type="component" value="Unassembled WGS sequence"/>
</dbReference>
<evidence type="ECO:0000256" key="1">
    <source>
        <dbReference type="SAM" id="MobiDB-lite"/>
    </source>
</evidence>
<dbReference type="EMBL" id="CABHOD010000008">
    <property type="protein sequence ID" value="VUX64862.1"/>
    <property type="molecule type" value="Genomic_DNA"/>
</dbReference>
<keyword evidence="2" id="KW-1133">Transmembrane helix</keyword>
<name>A0AAX3IYD0_BIFPS</name>
<evidence type="ECO:0000256" key="2">
    <source>
        <dbReference type="SAM" id="Phobius"/>
    </source>
</evidence>
<protein>
    <submittedName>
        <fullName evidence="3">Type IV secretory system Conjugative DNA transfer</fullName>
    </submittedName>
</protein>
<proteinExistence type="predicted"/>
<accession>A0AAX3IYD0</accession>
<evidence type="ECO:0000313" key="4">
    <source>
        <dbReference type="Proteomes" id="UP000331308"/>
    </source>
</evidence>
<evidence type="ECO:0000313" key="3">
    <source>
        <dbReference type="EMBL" id="VUX64862.1"/>
    </source>
</evidence>